<proteinExistence type="predicted"/>
<organism evidence="1 2">
    <name type="scientific">Alicyclobacillus ferrooxydans</name>
    <dbReference type="NCBI Taxonomy" id="471514"/>
    <lineage>
        <taxon>Bacteria</taxon>
        <taxon>Bacillati</taxon>
        <taxon>Bacillota</taxon>
        <taxon>Bacilli</taxon>
        <taxon>Bacillales</taxon>
        <taxon>Alicyclobacillaceae</taxon>
        <taxon>Alicyclobacillus</taxon>
    </lineage>
</organism>
<protein>
    <recommendedName>
        <fullName evidence="3">Transcriptional regulator</fullName>
    </recommendedName>
</protein>
<evidence type="ECO:0000313" key="2">
    <source>
        <dbReference type="Proteomes" id="UP000050482"/>
    </source>
</evidence>
<dbReference type="InterPro" id="IPR036390">
    <property type="entry name" value="WH_DNA-bd_sf"/>
</dbReference>
<dbReference type="STRING" id="471514.AN477_09820"/>
<accession>A0A0P9EL90</accession>
<dbReference type="Proteomes" id="UP000050482">
    <property type="component" value="Unassembled WGS sequence"/>
</dbReference>
<keyword evidence="2" id="KW-1185">Reference proteome</keyword>
<dbReference type="AlphaFoldDB" id="A0A0P9EL90"/>
<dbReference type="OrthoDB" id="4986073at2"/>
<gene>
    <name evidence="1" type="ORF">AN477_09820</name>
</gene>
<dbReference type="SUPFAM" id="SSF46785">
    <property type="entry name" value="Winged helix' DNA-binding domain"/>
    <property type="match status" value="1"/>
</dbReference>
<name>A0A0P9EL90_9BACL</name>
<evidence type="ECO:0008006" key="3">
    <source>
        <dbReference type="Google" id="ProtNLM"/>
    </source>
</evidence>
<dbReference type="EMBL" id="LJCO01000042">
    <property type="protein sequence ID" value="KPV44000.1"/>
    <property type="molecule type" value="Genomic_DNA"/>
</dbReference>
<comment type="caution">
    <text evidence="1">The sequence shown here is derived from an EMBL/GenBank/DDBJ whole genome shotgun (WGS) entry which is preliminary data.</text>
</comment>
<reference evidence="1 2" key="1">
    <citation type="submission" date="2015-09" db="EMBL/GenBank/DDBJ databases">
        <title>Draft genome sequence of Alicyclobacillus ferrooxydans DSM 22381.</title>
        <authorList>
            <person name="Hemp J."/>
        </authorList>
    </citation>
    <scope>NUCLEOTIDE SEQUENCE [LARGE SCALE GENOMIC DNA]</scope>
    <source>
        <strain evidence="1 2">TC-34</strain>
    </source>
</reference>
<sequence length="421" mass="47054">MAKIRLGLLGADDSLSVIEQVAREFGEFTVIPVVYWEESEIADRIRPYLSEVDAWLCSGQVPFSISKELQVDRPIFYTRHSSEGLYKVLLYLSHEQGLHISDLSFDTLSPDTMNGLLSEIGVDAKLHLKHYTGVIHSEELVRFHQALWEQGQTKAVVTCLRSAQLKLQQLGIPAMHITPTKSEVRQVLETMAKTLNLLVSRDAQVAVQLIHRSQTGSDVTEQVLDAAIHRYARHLHGTTQQVHTNRWAVYTTRGVIDEITSRFTQRPPFAKVTALADDSVCGGMGVGATVREALDRARLALEQAQIYGPGNWASALETNTILAPLGEQNDLLPLDYGREDLQQLSGEVPLSALTLSKIASVLTKRKSTRITVNELAEYFNILPRSARRILLRLEEHGLATIVGEETAYQRGRPRKIYDICL</sequence>
<evidence type="ECO:0000313" key="1">
    <source>
        <dbReference type="EMBL" id="KPV44000.1"/>
    </source>
</evidence>
<dbReference type="PATRIC" id="fig|471514.4.peg.544"/>
<dbReference type="RefSeq" id="WP_054968979.1">
    <property type="nucleotide sequence ID" value="NZ_LJCO01000042.1"/>
</dbReference>